<keyword evidence="4" id="KW-0808">Transferase</keyword>
<dbReference type="InterPro" id="IPR011006">
    <property type="entry name" value="CheY-like_superfamily"/>
</dbReference>
<gene>
    <name evidence="15" type="ORF">CPT03_04020</name>
</gene>
<dbReference type="InterPro" id="IPR036097">
    <property type="entry name" value="HisK_dim/P_sf"/>
</dbReference>
<dbReference type="InterPro" id="IPR003594">
    <property type="entry name" value="HATPase_dom"/>
</dbReference>
<dbReference type="CDD" id="cd00075">
    <property type="entry name" value="HATPase"/>
    <property type="match status" value="1"/>
</dbReference>
<dbReference type="PANTHER" id="PTHR43547:SF2">
    <property type="entry name" value="HYBRID SIGNAL TRANSDUCTION HISTIDINE KINASE C"/>
    <property type="match status" value="1"/>
</dbReference>
<comment type="catalytic activity">
    <reaction evidence="1">
        <text>ATP + protein L-histidine = ADP + protein N-phospho-L-histidine.</text>
        <dbReference type="EC" id="2.7.13.3"/>
    </reaction>
</comment>
<dbReference type="PRINTS" id="PR00344">
    <property type="entry name" value="BCTRLSENSOR"/>
</dbReference>
<dbReference type="EMBL" id="CP024091">
    <property type="protein sequence ID" value="ATP55692.1"/>
    <property type="molecule type" value="Genomic_DNA"/>
</dbReference>
<dbReference type="SUPFAM" id="SSF63829">
    <property type="entry name" value="Calcium-dependent phosphotriesterase"/>
    <property type="match status" value="2"/>
</dbReference>
<feature type="chain" id="PRO_5013884422" description="histidine kinase" evidence="11">
    <location>
        <begin position="20"/>
        <end position="1379"/>
    </location>
</feature>
<organism evidence="15 16">
    <name type="scientific">Pedobacter ginsengisoli</name>
    <dbReference type="NCBI Taxonomy" id="363852"/>
    <lineage>
        <taxon>Bacteria</taxon>
        <taxon>Pseudomonadati</taxon>
        <taxon>Bacteroidota</taxon>
        <taxon>Sphingobacteriia</taxon>
        <taxon>Sphingobacteriales</taxon>
        <taxon>Sphingobacteriaceae</taxon>
        <taxon>Pedobacter</taxon>
    </lineage>
</organism>
<name>A0A2D1U248_9SPHI</name>
<dbReference type="InterPro" id="IPR011047">
    <property type="entry name" value="Quinoprotein_ADH-like_sf"/>
</dbReference>
<dbReference type="Gene3D" id="1.10.10.60">
    <property type="entry name" value="Homeodomain-like"/>
    <property type="match status" value="1"/>
</dbReference>
<dbReference type="GO" id="GO:0043565">
    <property type="term" value="F:sequence-specific DNA binding"/>
    <property type="evidence" value="ECO:0007669"/>
    <property type="project" value="InterPro"/>
</dbReference>
<dbReference type="FunFam" id="2.60.40.10:FF:000791">
    <property type="entry name" value="Two-component system sensor histidine kinase/response regulator"/>
    <property type="match status" value="1"/>
</dbReference>
<dbReference type="InterPro" id="IPR018060">
    <property type="entry name" value="HTH_AraC"/>
</dbReference>
<evidence type="ECO:0000313" key="16">
    <source>
        <dbReference type="Proteomes" id="UP000223749"/>
    </source>
</evidence>
<dbReference type="SMART" id="SM00448">
    <property type="entry name" value="REC"/>
    <property type="match status" value="1"/>
</dbReference>
<sequence length="1379" mass="156418">MRISLILLLFIFSLTRLKATDFPPAGYLGIENGLSNNLVRTIYQDHKGFMWFGTRDGLNRYDGYGFKVFRNKLNDPHSLVHNIIHVVTGDSRNYLWIGTRQGISVYDELSGKFNTVAYHSAKGTDTIREVIKDIKTTPDGNVFIGSEGLGLLSCKAGKFIADQIPLVVNGKETREYGVQTLKTDQKGRLWVFVQNLGLCMLDEHSGKLKMVYAALSMAVCMEVDGNSIWIGTNSGLFRYNILDNSAEQMFAAGSVSLTSTISALKLDPSKNLWIGSGSGRIYLYNNSSSQIEFLKTADHKDGLDGGMIYSIYIDKDSRKWIGTSFIGVSIIDPNKKKFQTVANEPGNQNSLTKDGVTAFYDDGGNQLWIGTENSGLNIWNRKTNSFVQHRNIPGNPKSISGNFITTIVSDYKGEIWIGTFADGLNRYNRSTQTFERYKCINPQTGIESKVVFNLYEDGAHTLWASTLRRGSLLGALYRLNRAENKFELFDTRLTDLFVLQEDVKGTFWGGNLSQLVKIDKAGKKHQFFNIGYTVRVIYEDAKSNFWIGTEGGGLLLFDRKAGKIKARYTTENGLCNNSVLTLLDDEKGNLWMSTYNGISKFNIAQKEFTNFYQSDGLQSNQFQINSSLKLKSGEMVFGGIKGFNIFRPASIIPVNNSPNLLLTGLDIDNVPVEQYPSFIKGNKDGQIVELKVPYDKAVFSFEFTALEYSAANKVSYAYYMDGWDRDWNKAGNSRTATYTHMNEGSYVFRVKNTNVEGIWNSKQISLKIIVLPPWYRTWWAYLIYFSLVAALVYLYFLYQARQTKLTYEVKIANLSAQQKKAEYEKERLEHEKERVINEKEKELNEKRLSFFTNISHEFRTPLSLIINPVKDLIEKSGNRSSEDIEELGFIHRNARRMLSLIDQLLLFRKADAGFDHIRISKLNFYDLCREVYLCFTQQAASRQILYELVFKNEALEIYADRGKLEIVLFNLISNALKYTPSGGKVSIEVTETVNDVLVKVEDTGSGVPADAGDQLFDRFYQAVRKDDSGKPGFGIGLFLAKQFTDLHNGQLSYTSKLGVGTSFYLTLLKGQSHFSEAIVNPDTQDKSLLFNEMLDEVPPFSDELNAGKEIDEELISDRKSILIVDDEADIRTYIKSIFKSDYLLYEAENGTEGLKLATEKLPDLIITDFRMQGIDGIELCEKIKNDSALSYIPVILLTASASADIKLKSMEGGADDYISKPFEKEYLVARVANLLKNRNNLQRYFYNEITLQSNNLIISEAYKEFLERCIIIVEQHLNDADFGIKALADEIGMSHSNLYKRVKSISGQSVSAFIRFIRLRTAARIMINTDCNVNEAAFQTGFNDAKYFSKQFYKLFHSNPSDFIKKHRKSFNKRYKFKD</sequence>
<dbReference type="PANTHER" id="PTHR43547">
    <property type="entry name" value="TWO-COMPONENT HISTIDINE KINASE"/>
    <property type="match status" value="1"/>
</dbReference>
<dbReference type="InterPro" id="IPR005467">
    <property type="entry name" value="His_kinase_dom"/>
</dbReference>
<keyword evidence="16" id="KW-1185">Reference proteome</keyword>
<dbReference type="RefSeq" id="WP_099437637.1">
    <property type="nucleotide sequence ID" value="NZ_CP024091.1"/>
</dbReference>
<keyword evidence="10" id="KW-0812">Transmembrane</keyword>
<dbReference type="InterPro" id="IPR001789">
    <property type="entry name" value="Sig_transdc_resp-reg_receiver"/>
</dbReference>
<dbReference type="Pfam" id="PF07494">
    <property type="entry name" value="Reg_prop"/>
    <property type="match status" value="3"/>
</dbReference>
<evidence type="ECO:0000256" key="10">
    <source>
        <dbReference type="SAM" id="Phobius"/>
    </source>
</evidence>
<dbReference type="GO" id="GO:0003700">
    <property type="term" value="F:DNA-binding transcription factor activity"/>
    <property type="evidence" value="ECO:0007669"/>
    <property type="project" value="InterPro"/>
</dbReference>
<feature type="coiled-coil region" evidence="9">
    <location>
        <begin position="811"/>
        <end position="845"/>
    </location>
</feature>
<dbReference type="SUPFAM" id="SSF47384">
    <property type="entry name" value="Homodimeric domain of signal transducing histidine kinase"/>
    <property type="match status" value="1"/>
</dbReference>
<keyword evidence="10" id="KW-1133">Transmembrane helix</keyword>
<accession>A0A2D1U248</accession>
<dbReference type="PROSITE" id="PS50109">
    <property type="entry name" value="HIS_KIN"/>
    <property type="match status" value="1"/>
</dbReference>
<dbReference type="KEGG" id="pgs:CPT03_04020"/>
<keyword evidence="9" id="KW-0175">Coiled coil</keyword>
<dbReference type="SMART" id="SM00388">
    <property type="entry name" value="HisKA"/>
    <property type="match status" value="1"/>
</dbReference>
<evidence type="ECO:0000256" key="8">
    <source>
        <dbReference type="PROSITE-ProRule" id="PRU00169"/>
    </source>
</evidence>
<dbReference type="CDD" id="cd00082">
    <property type="entry name" value="HisKA"/>
    <property type="match status" value="1"/>
</dbReference>
<dbReference type="Gene3D" id="3.40.50.2300">
    <property type="match status" value="1"/>
</dbReference>
<feature type="domain" description="Histidine kinase" evidence="13">
    <location>
        <begin position="853"/>
        <end position="1071"/>
    </location>
</feature>
<dbReference type="InterPro" id="IPR003661">
    <property type="entry name" value="HisK_dim/P_dom"/>
</dbReference>
<feature type="transmembrane region" description="Helical" evidence="10">
    <location>
        <begin position="778"/>
        <end position="798"/>
    </location>
</feature>
<dbReference type="InterPro" id="IPR011123">
    <property type="entry name" value="Y_Y_Y"/>
</dbReference>
<feature type="signal peptide" evidence="11">
    <location>
        <begin position="1"/>
        <end position="19"/>
    </location>
</feature>
<dbReference type="InterPro" id="IPR011110">
    <property type="entry name" value="Reg_prop"/>
</dbReference>
<dbReference type="Gene3D" id="3.30.565.10">
    <property type="entry name" value="Histidine kinase-like ATPase, C-terminal domain"/>
    <property type="match status" value="1"/>
</dbReference>
<keyword evidence="6" id="KW-0805">Transcription regulation</keyword>
<dbReference type="SMART" id="SM00387">
    <property type="entry name" value="HATPase_c"/>
    <property type="match status" value="1"/>
</dbReference>
<dbReference type="InterPro" id="IPR009057">
    <property type="entry name" value="Homeodomain-like_sf"/>
</dbReference>
<dbReference type="EC" id="2.7.13.3" evidence="2"/>
<dbReference type="Gene3D" id="1.10.287.130">
    <property type="match status" value="1"/>
</dbReference>
<evidence type="ECO:0000256" key="11">
    <source>
        <dbReference type="SAM" id="SignalP"/>
    </source>
</evidence>
<reference evidence="15 16" key="1">
    <citation type="submission" date="2017-10" db="EMBL/GenBank/DDBJ databases">
        <title>Whole genome of Pedobacter ginsengisoli T01R-27 isolated from tomato rhizosphere.</title>
        <authorList>
            <person name="Weon H.-Y."/>
            <person name="Lee S.A."/>
            <person name="Sang M.K."/>
            <person name="Song J."/>
        </authorList>
    </citation>
    <scope>NUCLEOTIDE SEQUENCE [LARGE SCALE GENOMIC DNA]</scope>
    <source>
        <strain evidence="15 16">T01R-27</strain>
    </source>
</reference>
<dbReference type="InterPro" id="IPR015943">
    <property type="entry name" value="WD40/YVTN_repeat-like_dom_sf"/>
</dbReference>
<dbReference type="CDD" id="cd00156">
    <property type="entry name" value="REC"/>
    <property type="match status" value="1"/>
</dbReference>
<keyword evidence="11" id="KW-0732">Signal</keyword>
<evidence type="ECO:0000256" key="6">
    <source>
        <dbReference type="ARBA" id="ARBA00023015"/>
    </source>
</evidence>
<dbReference type="Pfam" id="PF00512">
    <property type="entry name" value="HisKA"/>
    <property type="match status" value="1"/>
</dbReference>
<evidence type="ECO:0000259" key="13">
    <source>
        <dbReference type="PROSITE" id="PS50109"/>
    </source>
</evidence>
<evidence type="ECO:0000256" key="5">
    <source>
        <dbReference type="ARBA" id="ARBA00022777"/>
    </source>
</evidence>
<dbReference type="Gene3D" id="2.130.10.10">
    <property type="entry name" value="YVTN repeat-like/Quinoprotein amine dehydrogenase"/>
    <property type="match status" value="4"/>
</dbReference>
<dbReference type="GO" id="GO:0000155">
    <property type="term" value="F:phosphorelay sensor kinase activity"/>
    <property type="evidence" value="ECO:0007669"/>
    <property type="project" value="InterPro"/>
</dbReference>
<dbReference type="Pfam" id="PF12833">
    <property type="entry name" value="HTH_18"/>
    <property type="match status" value="1"/>
</dbReference>
<dbReference type="Pfam" id="PF07495">
    <property type="entry name" value="Y_Y_Y"/>
    <property type="match status" value="1"/>
</dbReference>
<evidence type="ECO:0000256" key="7">
    <source>
        <dbReference type="ARBA" id="ARBA00023163"/>
    </source>
</evidence>
<evidence type="ECO:0000259" key="14">
    <source>
        <dbReference type="PROSITE" id="PS50110"/>
    </source>
</evidence>
<protein>
    <recommendedName>
        <fullName evidence="2">histidine kinase</fullName>
        <ecNumber evidence="2">2.7.13.3</ecNumber>
    </recommendedName>
</protein>
<dbReference type="FunFam" id="3.30.565.10:FF:000006">
    <property type="entry name" value="Sensor histidine kinase WalK"/>
    <property type="match status" value="1"/>
</dbReference>
<dbReference type="SUPFAM" id="SSF50998">
    <property type="entry name" value="Quinoprotein alcohol dehydrogenase-like"/>
    <property type="match status" value="1"/>
</dbReference>
<evidence type="ECO:0000259" key="12">
    <source>
        <dbReference type="PROSITE" id="PS01124"/>
    </source>
</evidence>
<keyword evidence="10" id="KW-0472">Membrane</keyword>
<dbReference type="Pfam" id="PF02518">
    <property type="entry name" value="HATPase_c"/>
    <property type="match status" value="1"/>
</dbReference>
<dbReference type="SUPFAM" id="SSF52172">
    <property type="entry name" value="CheY-like"/>
    <property type="match status" value="1"/>
</dbReference>
<evidence type="ECO:0000256" key="9">
    <source>
        <dbReference type="SAM" id="Coils"/>
    </source>
</evidence>
<dbReference type="InterPro" id="IPR004358">
    <property type="entry name" value="Sig_transdc_His_kin-like_C"/>
</dbReference>
<keyword evidence="7" id="KW-0804">Transcription</keyword>
<dbReference type="PROSITE" id="PS50110">
    <property type="entry name" value="RESPONSE_REGULATORY"/>
    <property type="match status" value="1"/>
</dbReference>
<evidence type="ECO:0000256" key="2">
    <source>
        <dbReference type="ARBA" id="ARBA00012438"/>
    </source>
</evidence>
<dbReference type="CDD" id="cd00146">
    <property type="entry name" value="PKD"/>
    <property type="match status" value="1"/>
</dbReference>
<evidence type="ECO:0000256" key="4">
    <source>
        <dbReference type="ARBA" id="ARBA00022679"/>
    </source>
</evidence>
<feature type="domain" description="Response regulatory" evidence="14">
    <location>
        <begin position="1120"/>
        <end position="1235"/>
    </location>
</feature>
<dbReference type="InterPro" id="IPR013783">
    <property type="entry name" value="Ig-like_fold"/>
</dbReference>
<evidence type="ECO:0000256" key="1">
    <source>
        <dbReference type="ARBA" id="ARBA00000085"/>
    </source>
</evidence>
<dbReference type="SUPFAM" id="SSF46689">
    <property type="entry name" value="Homeodomain-like"/>
    <property type="match status" value="1"/>
</dbReference>
<evidence type="ECO:0000256" key="3">
    <source>
        <dbReference type="ARBA" id="ARBA00022553"/>
    </source>
</evidence>
<dbReference type="Gene3D" id="2.60.40.10">
    <property type="entry name" value="Immunoglobulins"/>
    <property type="match status" value="1"/>
</dbReference>
<dbReference type="SMART" id="SM00342">
    <property type="entry name" value="HTH_ARAC"/>
    <property type="match status" value="1"/>
</dbReference>
<dbReference type="Pfam" id="PF00072">
    <property type="entry name" value="Response_reg"/>
    <property type="match status" value="1"/>
</dbReference>
<feature type="modified residue" description="4-aspartylphosphate" evidence="8">
    <location>
        <position position="1168"/>
    </location>
</feature>
<evidence type="ECO:0000313" key="15">
    <source>
        <dbReference type="EMBL" id="ATP55692.1"/>
    </source>
</evidence>
<dbReference type="Proteomes" id="UP000223749">
    <property type="component" value="Chromosome"/>
</dbReference>
<dbReference type="PROSITE" id="PS01124">
    <property type="entry name" value="HTH_ARAC_FAMILY_2"/>
    <property type="match status" value="1"/>
</dbReference>
<keyword evidence="3 8" id="KW-0597">Phosphoprotein</keyword>
<feature type="domain" description="HTH araC/xylS-type" evidence="12">
    <location>
        <begin position="1267"/>
        <end position="1366"/>
    </location>
</feature>
<keyword evidence="5 15" id="KW-0418">Kinase</keyword>
<dbReference type="OrthoDB" id="9809670at2"/>
<dbReference type="InterPro" id="IPR036890">
    <property type="entry name" value="HATPase_C_sf"/>
</dbReference>
<proteinExistence type="predicted"/>
<dbReference type="SUPFAM" id="SSF55874">
    <property type="entry name" value="ATPase domain of HSP90 chaperone/DNA topoisomerase II/histidine kinase"/>
    <property type="match status" value="1"/>
</dbReference>